<dbReference type="InterPro" id="IPR009003">
    <property type="entry name" value="Peptidase_S1_PA"/>
</dbReference>
<dbReference type="EMBL" id="GL376589">
    <property type="status" value="NOT_ANNOTATED_CDS"/>
    <property type="molecule type" value="Genomic_DNA"/>
</dbReference>
<sequence length="563" mass="60991">MEFQRVVTSTSTSSVPPSNSAVLEVALRSLTHERSSLQTSNSSTNDNAISGPISIFPKQQAPQIRRLHESHALWMALNISECRLSEGDVLQLRDARGNVRVRIMTENASITEDAWKLSHLWDHPFLMQGDTVMVEYYPSLMTLMRPLPKQARAQPVVVVDSYVVGFPRLPRPRHGKGDDGDTDENATSLESTVGQANELKEAVCYRKKAPKMYCKSRAVARLLIRRDQEDPPYTSDQLGRTVKVSKASPSSGLGVSSNNKWNFCTGWLVGRNNHLMTNYHCIADLPSAITGDRSSSARVTLPQRGEHPGGKGVTNRSGVSSSASSLSSADGHLDNGTVAVSVNFMAETKSCQETGTMGEKAGVIEATNAAIVASSAVLDYTLLHIEPNDSSVDLARKYGYAVLRPAGPVDKEPILYPTASEWRAERDRVDKDGATCGDTRAFWNFDTTGRSSDDDDDASLRGPVSPNVFYTADTAPGSSGAPVFSQRDHTVVALHHAGGASAYSRAKDTSNSSTSASGINNYNVGIRIDLIIEDIRKQNALPPCALAIACTKNLTDPCCTFKW</sequence>
<dbReference type="Proteomes" id="UP000019132">
    <property type="component" value="Unassembled WGS sequence"/>
</dbReference>
<dbReference type="SUPFAM" id="SSF50494">
    <property type="entry name" value="Trypsin-like serine proteases"/>
    <property type="match status" value="1"/>
</dbReference>
<feature type="region of interest" description="Disordered" evidence="2">
    <location>
        <begin position="293"/>
        <end position="330"/>
    </location>
</feature>
<name>K3XB24_GLOUD</name>
<evidence type="ECO:0000313" key="4">
    <source>
        <dbReference type="Proteomes" id="UP000019132"/>
    </source>
</evidence>
<dbReference type="PANTHER" id="PTHR36234:SF5">
    <property type="entry name" value="LYSYL ENDOPEPTIDASE"/>
    <property type="match status" value="1"/>
</dbReference>
<proteinExistence type="predicted"/>
<dbReference type="STRING" id="431595.K3XB24"/>
<keyword evidence="1" id="KW-0843">Virulence</keyword>
<dbReference type="InterPro" id="IPR043504">
    <property type="entry name" value="Peptidase_S1_PA_chymotrypsin"/>
</dbReference>
<evidence type="ECO:0008006" key="5">
    <source>
        <dbReference type="Google" id="ProtNLM"/>
    </source>
</evidence>
<evidence type="ECO:0000256" key="1">
    <source>
        <dbReference type="ARBA" id="ARBA00023026"/>
    </source>
</evidence>
<evidence type="ECO:0000256" key="2">
    <source>
        <dbReference type="SAM" id="MobiDB-lite"/>
    </source>
</evidence>
<dbReference type="PANTHER" id="PTHR36234">
    <property type="entry name" value="LYSYL ENDOPEPTIDASE"/>
    <property type="match status" value="1"/>
</dbReference>
<dbReference type="eggNOG" id="ENOG502S0NP">
    <property type="taxonomic scope" value="Eukaryota"/>
</dbReference>
<organism evidence="3 4">
    <name type="scientific">Globisporangium ultimum (strain ATCC 200006 / CBS 805.95 / DAOM BR144)</name>
    <name type="common">Pythium ultimum</name>
    <dbReference type="NCBI Taxonomy" id="431595"/>
    <lineage>
        <taxon>Eukaryota</taxon>
        <taxon>Sar</taxon>
        <taxon>Stramenopiles</taxon>
        <taxon>Oomycota</taxon>
        <taxon>Peronosporomycetes</taxon>
        <taxon>Pythiales</taxon>
        <taxon>Pythiaceae</taxon>
        <taxon>Globisporangium</taxon>
    </lineage>
</organism>
<dbReference type="Pfam" id="PF13365">
    <property type="entry name" value="Trypsin_2"/>
    <property type="match status" value="1"/>
</dbReference>
<protein>
    <recommendedName>
        <fullName evidence="5">Serine protease</fullName>
    </recommendedName>
</protein>
<dbReference type="EnsemblProtists" id="PYU1_T014423">
    <property type="protein sequence ID" value="PYU1_T014423"/>
    <property type="gene ID" value="PYU1_G014392"/>
</dbReference>
<dbReference type="OMA" id="MAETKSC"/>
<feature type="region of interest" description="Disordered" evidence="2">
    <location>
        <begin position="169"/>
        <end position="192"/>
    </location>
</feature>
<dbReference type="AlphaFoldDB" id="K3XB24"/>
<accession>K3XB24</accession>
<dbReference type="InParanoid" id="K3XB24"/>
<keyword evidence="4" id="KW-1185">Reference proteome</keyword>
<reference evidence="3" key="3">
    <citation type="submission" date="2015-02" db="UniProtKB">
        <authorList>
            <consortium name="EnsemblProtists"/>
        </authorList>
    </citation>
    <scope>IDENTIFICATION</scope>
    <source>
        <strain evidence="3">DAOM BR144</strain>
    </source>
</reference>
<dbReference type="HOGENOM" id="CLU_028852_0_0_1"/>
<reference evidence="4" key="2">
    <citation type="submission" date="2010-04" db="EMBL/GenBank/DDBJ databases">
        <authorList>
            <person name="Buell R."/>
            <person name="Hamilton J."/>
            <person name="Hostetler J."/>
        </authorList>
    </citation>
    <scope>NUCLEOTIDE SEQUENCE [LARGE SCALE GENOMIC DNA]</scope>
    <source>
        <strain evidence="4">DAOM:BR144</strain>
    </source>
</reference>
<evidence type="ECO:0000313" key="3">
    <source>
        <dbReference type="EnsemblProtists" id="PYU1_T014423"/>
    </source>
</evidence>
<feature type="compositionally biased region" description="Low complexity" evidence="2">
    <location>
        <begin position="317"/>
        <end position="328"/>
    </location>
</feature>
<reference evidence="4" key="1">
    <citation type="journal article" date="2010" name="Genome Biol.">
        <title>Genome sequence of the necrotrophic plant pathogen Pythium ultimum reveals original pathogenicity mechanisms and effector repertoire.</title>
        <authorList>
            <person name="Levesque C.A."/>
            <person name="Brouwer H."/>
            <person name="Cano L."/>
            <person name="Hamilton J.P."/>
            <person name="Holt C."/>
            <person name="Huitema E."/>
            <person name="Raffaele S."/>
            <person name="Robideau G.P."/>
            <person name="Thines M."/>
            <person name="Win J."/>
            <person name="Zerillo M.M."/>
            <person name="Beakes G.W."/>
            <person name="Boore J.L."/>
            <person name="Busam D."/>
            <person name="Dumas B."/>
            <person name="Ferriera S."/>
            <person name="Fuerstenberg S.I."/>
            <person name="Gachon C.M."/>
            <person name="Gaulin E."/>
            <person name="Govers F."/>
            <person name="Grenville-Briggs L."/>
            <person name="Horner N."/>
            <person name="Hostetler J."/>
            <person name="Jiang R.H."/>
            <person name="Johnson J."/>
            <person name="Krajaejun T."/>
            <person name="Lin H."/>
            <person name="Meijer H.J."/>
            <person name="Moore B."/>
            <person name="Morris P."/>
            <person name="Phuntmart V."/>
            <person name="Puiu D."/>
            <person name="Shetty J."/>
            <person name="Stajich J.E."/>
            <person name="Tripathy S."/>
            <person name="Wawra S."/>
            <person name="van West P."/>
            <person name="Whitty B.R."/>
            <person name="Coutinho P.M."/>
            <person name="Henrissat B."/>
            <person name="Martin F."/>
            <person name="Thomas P.D."/>
            <person name="Tyler B.M."/>
            <person name="De Vries R.P."/>
            <person name="Kamoun S."/>
            <person name="Yandell M."/>
            <person name="Tisserat N."/>
            <person name="Buell C.R."/>
        </authorList>
    </citation>
    <scope>NUCLEOTIDE SEQUENCE</scope>
    <source>
        <strain evidence="4">DAOM:BR144</strain>
    </source>
</reference>
<dbReference type="VEuPathDB" id="FungiDB:PYU1_G014392"/>
<dbReference type="Gene3D" id="2.40.10.10">
    <property type="entry name" value="Trypsin-like serine proteases"/>
    <property type="match status" value="1"/>
</dbReference>